<comment type="caution">
    <text evidence="2">The sequence shown here is derived from an EMBL/GenBank/DDBJ whole genome shotgun (WGS) entry which is preliminary data.</text>
</comment>
<name>A0A409XEE7_PSICY</name>
<dbReference type="InParanoid" id="A0A409XEE7"/>
<evidence type="ECO:0000256" key="1">
    <source>
        <dbReference type="SAM" id="MobiDB-lite"/>
    </source>
</evidence>
<proteinExistence type="predicted"/>
<accession>A0A409XEE7</accession>
<evidence type="ECO:0000313" key="2">
    <source>
        <dbReference type="EMBL" id="PPQ89158.1"/>
    </source>
</evidence>
<dbReference type="OrthoDB" id="2322499at2759"/>
<dbReference type="EMBL" id="NHYD01001946">
    <property type="protein sequence ID" value="PPQ89158.1"/>
    <property type="molecule type" value="Genomic_DNA"/>
</dbReference>
<sequence>MSRRSERQVVSKTAATTSGGSALIDLTFSDDVPPSDDEEFQGTVNEEEDPEDGTSKKKSAGTKRKRTERKTVQGQPSNKKVRGKRGSLKDLLEMNIDVLYEIFGCLNPIDLLHLAWACDMTRTFLMTKSSKSLWKAARSNIPGLPECPEDLSEPQYANLAFGKGCHFCLRNVSNVHIVWTARFRICAKCMENRFSPMRHRSHYGPPHMLNLRTLIPKIMVTRSGRRARQEEFYYYDMDRQWERDYAAAQNKTEWVQTQVVKQQAIITVRTFLKYFCAFSLTVVYQHSDACVVWYNRYQAQLEEEKASLVQSRVNMYVFGYLLSRANGSVPLSIADRLRSIGWEAEIDDMHTSDRRSNGTLDSYPILLKACQKDLTERGMFLTTRLYIVSYIALVIQNLLPTLDGFMKKYRKERLIRDREKLLQTRIPMLNDVVKTYRSTIRPDAVALDIGDIFGHPEVMDLMINSPDVLEPVHLDPIRSKLPEIALQLQLDIENRLIKLVEATCGRDHGVDRNTLLNLATTSFSCNFCNPGTIILDSIRYPRVLVHDCAIKPGWNIDGEKDSEYKVLAKVTGRTPWNKQGRISFSEEAHKILCEVVTLCGFDPATTTAARMDEADPILECLPCNDQHTGRFTMRWTAVHHHMQTVHRYSNKQMELDLLPDEEAGLIRIRMDEDNARKRAKQSYSDLVCAYCRQTGNSVSLRRHIKNEYVFPLLVSAWKSC</sequence>
<feature type="compositionally biased region" description="Polar residues" evidence="1">
    <location>
        <begin position="10"/>
        <end position="20"/>
    </location>
</feature>
<dbReference type="AlphaFoldDB" id="A0A409XEE7"/>
<feature type="region of interest" description="Disordered" evidence="1">
    <location>
        <begin position="1"/>
        <end position="84"/>
    </location>
</feature>
<protein>
    <recommendedName>
        <fullName evidence="4">F-box domain-containing protein</fullName>
    </recommendedName>
</protein>
<reference evidence="2 3" key="1">
    <citation type="journal article" date="2018" name="Evol. Lett.">
        <title>Horizontal gene cluster transfer increased hallucinogenic mushroom diversity.</title>
        <authorList>
            <person name="Reynolds H.T."/>
            <person name="Vijayakumar V."/>
            <person name="Gluck-Thaler E."/>
            <person name="Korotkin H.B."/>
            <person name="Matheny P.B."/>
            <person name="Slot J.C."/>
        </authorList>
    </citation>
    <scope>NUCLEOTIDE SEQUENCE [LARGE SCALE GENOMIC DNA]</scope>
    <source>
        <strain evidence="2 3">2631</strain>
    </source>
</reference>
<feature type="compositionally biased region" description="Basic residues" evidence="1">
    <location>
        <begin position="56"/>
        <end position="68"/>
    </location>
</feature>
<evidence type="ECO:0000313" key="3">
    <source>
        <dbReference type="Proteomes" id="UP000283269"/>
    </source>
</evidence>
<evidence type="ECO:0008006" key="4">
    <source>
        <dbReference type="Google" id="ProtNLM"/>
    </source>
</evidence>
<organism evidence="2 3">
    <name type="scientific">Psilocybe cyanescens</name>
    <dbReference type="NCBI Taxonomy" id="93625"/>
    <lineage>
        <taxon>Eukaryota</taxon>
        <taxon>Fungi</taxon>
        <taxon>Dikarya</taxon>
        <taxon>Basidiomycota</taxon>
        <taxon>Agaricomycotina</taxon>
        <taxon>Agaricomycetes</taxon>
        <taxon>Agaricomycetidae</taxon>
        <taxon>Agaricales</taxon>
        <taxon>Agaricineae</taxon>
        <taxon>Strophariaceae</taxon>
        <taxon>Psilocybe</taxon>
    </lineage>
</organism>
<feature type="compositionally biased region" description="Acidic residues" evidence="1">
    <location>
        <begin position="33"/>
        <end position="52"/>
    </location>
</feature>
<keyword evidence="3" id="KW-1185">Reference proteome</keyword>
<gene>
    <name evidence="2" type="ORF">CVT25_006530</name>
</gene>
<dbReference type="STRING" id="93625.A0A409XEE7"/>
<dbReference type="Proteomes" id="UP000283269">
    <property type="component" value="Unassembled WGS sequence"/>
</dbReference>